<evidence type="ECO:0000313" key="2">
    <source>
        <dbReference type="EMBL" id="GFJ79605.1"/>
    </source>
</evidence>
<dbReference type="EMBL" id="BLPF01000001">
    <property type="protein sequence ID" value="GFJ79605.1"/>
    <property type="molecule type" value="Genomic_DNA"/>
</dbReference>
<gene>
    <name evidence="2" type="ORF">Phou_037850</name>
</gene>
<dbReference type="Gene3D" id="3.40.50.1820">
    <property type="entry name" value="alpha/beta hydrolase"/>
    <property type="match status" value="1"/>
</dbReference>
<dbReference type="PANTHER" id="PTHR43194">
    <property type="entry name" value="HYDROLASE ALPHA/BETA FOLD FAMILY"/>
    <property type="match status" value="1"/>
</dbReference>
<comment type="caution">
    <text evidence="2">The sequence shown here is derived from an EMBL/GenBank/DDBJ whole genome shotgun (WGS) entry which is preliminary data.</text>
</comment>
<reference evidence="2 3" key="2">
    <citation type="submission" date="2020-03" db="EMBL/GenBank/DDBJ databases">
        <authorList>
            <person name="Ichikawa N."/>
            <person name="Kimura A."/>
            <person name="Kitahashi Y."/>
            <person name="Uohara A."/>
        </authorList>
    </citation>
    <scope>NUCLEOTIDE SEQUENCE [LARGE SCALE GENOMIC DNA]</scope>
    <source>
        <strain evidence="2 3">NBRC 108639</strain>
    </source>
</reference>
<dbReference type="InterPro" id="IPR000639">
    <property type="entry name" value="Epox_hydrolase-like"/>
</dbReference>
<keyword evidence="2" id="KW-0378">Hydrolase</keyword>
<dbReference type="InterPro" id="IPR000073">
    <property type="entry name" value="AB_hydrolase_1"/>
</dbReference>
<sequence length="279" mass="30601">MDGFRLAYERTGSGPAVLLLHGWPGDRTDYRLVTPLLTASAEVVVPDLRGFGGSDKHPADPAEQYSADAQARSVVGLIEELGLERPVLAGYDIGSRIAQRVAAVRPDLVRAVVVSPPLPGTGERILAADAQREFWYQPFHQLPLAEQLIDGRPDAVRAYLRHFWTHWSGPGFVLAEEHLDHLVAVYSPHGAFVTSIGWYRAGAGAVARSLAERTPDRADRVATPTTVLWPEHDPLFPREWSDRLDLFFSDLRLRRLDGVGHFVPVEAPADLAAAITAAL</sequence>
<organism evidence="2 3">
    <name type="scientific">Phytohabitans houttuyneae</name>
    <dbReference type="NCBI Taxonomy" id="1076126"/>
    <lineage>
        <taxon>Bacteria</taxon>
        <taxon>Bacillati</taxon>
        <taxon>Actinomycetota</taxon>
        <taxon>Actinomycetes</taxon>
        <taxon>Micromonosporales</taxon>
        <taxon>Micromonosporaceae</taxon>
    </lineage>
</organism>
<dbReference type="Pfam" id="PF00561">
    <property type="entry name" value="Abhydrolase_1"/>
    <property type="match status" value="1"/>
</dbReference>
<reference evidence="2 3" key="1">
    <citation type="submission" date="2020-03" db="EMBL/GenBank/DDBJ databases">
        <title>Whole genome shotgun sequence of Phytohabitans houttuyneae NBRC 108639.</title>
        <authorList>
            <person name="Komaki H."/>
            <person name="Tamura T."/>
        </authorList>
    </citation>
    <scope>NUCLEOTIDE SEQUENCE [LARGE SCALE GENOMIC DNA]</scope>
    <source>
        <strain evidence="2 3">NBRC 108639</strain>
    </source>
</reference>
<dbReference type="PRINTS" id="PR00412">
    <property type="entry name" value="EPOXHYDRLASE"/>
</dbReference>
<proteinExistence type="predicted"/>
<dbReference type="SUPFAM" id="SSF53474">
    <property type="entry name" value="alpha/beta-Hydrolases"/>
    <property type="match status" value="1"/>
</dbReference>
<dbReference type="Proteomes" id="UP000482800">
    <property type="component" value="Unassembled WGS sequence"/>
</dbReference>
<dbReference type="InterPro" id="IPR050228">
    <property type="entry name" value="Carboxylesterase_BioH"/>
</dbReference>
<name>A0A6V8KFU5_9ACTN</name>
<protein>
    <submittedName>
        <fullName evidence="2">Hydrolase</fullName>
    </submittedName>
</protein>
<feature type="domain" description="AB hydrolase-1" evidence="1">
    <location>
        <begin position="15"/>
        <end position="268"/>
    </location>
</feature>
<dbReference type="PANTHER" id="PTHR43194:SF2">
    <property type="entry name" value="PEROXISOMAL MEMBRANE PROTEIN LPX1"/>
    <property type="match status" value="1"/>
</dbReference>
<dbReference type="AlphaFoldDB" id="A0A6V8KFU5"/>
<evidence type="ECO:0000313" key="3">
    <source>
        <dbReference type="Proteomes" id="UP000482800"/>
    </source>
</evidence>
<evidence type="ECO:0000259" key="1">
    <source>
        <dbReference type="Pfam" id="PF00561"/>
    </source>
</evidence>
<dbReference type="InterPro" id="IPR029058">
    <property type="entry name" value="AB_hydrolase_fold"/>
</dbReference>
<dbReference type="GO" id="GO:0016787">
    <property type="term" value="F:hydrolase activity"/>
    <property type="evidence" value="ECO:0007669"/>
    <property type="project" value="UniProtKB-KW"/>
</dbReference>
<accession>A0A6V8KFU5</accession>
<keyword evidence="3" id="KW-1185">Reference proteome</keyword>